<feature type="compositionally biased region" description="Basic and acidic residues" evidence="4">
    <location>
        <begin position="120"/>
        <end position="130"/>
    </location>
</feature>
<evidence type="ECO:0000256" key="4">
    <source>
        <dbReference type="SAM" id="MobiDB-lite"/>
    </source>
</evidence>
<feature type="compositionally biased region" description="Basic and acidic residues" evidence="4">
    <location>
        <begin position="364"/>
        <end position="376"/>
    </location>
</feature>
<dbReference type="PANTHER" id="PTHR46010:SF1">
    <property type="entry name" value="PROTEIN IWS1 HOMOLOG"/>
    <property type="match status" value="1"/>
</dbReference>
<feature type="compositionally biased region" description="Polar residues" evidence="4">
    <location>
        <begin position="109"/>
        <end position="118"/>
    </location>
</feature>
<dbReference type="OrthoDB" id="21124at2759"/>
<dbReference type="GO" id="GO:0016973">
    <property type="term" value="P:poly(A)+ mRNA export from nucleus"/>
    <property type="evidence" value="ECO:0007669"/>
    <property type="project" value="TreeGrafter"/>
</dbReference>
<evidence type="ECO:0000313" key="6">
    <source>
        <dbReference type="EMBL" id="TFL04096.1"/>
    </source>
</evidence>
<reference evidence="6 7" key="1">
    <citation type="journal article" date="2019" name="Nat. Ecol. Evol.">
        <title>Megaphylogeny resolves global patterns of mushroom evolution.</title>
        <authorList>
            <person name="Varga T."/>
            <person name="Krizsan K."/>
            <person name="Foldi C."/>
            <person name="Dima B."/>
            <person name="Sanchez-Garcia M."/>
            <person name="Sanchez-Ramirez S."/>
            <person name="Szollosi G.J."/>
            <person name="Szarkandi J.G."/>
            <person name="Papp V."/>
            <person name="Albert L."/>
            <person name="Andreopoulos W."/>
            <person name="Angelini C."/>
            <person name="Antonin V."/>
            <person name="Barry K.W."/>
            <person name="Bougher N.L."/>
            <person name="Buchanan P."/>
            <person name="Buyck B."/>
            <person name="Bense V."/>
            <person name="Catcheside P."/>
            <person name="Chovatia M."/>
            <person name="Cooper J."/>
            <person name="Damon W."/>
            <person name="Desjardin D."/>
            <person name="Finy P."/>
            <person name="Geml J."/>
            <person name="Haridas S."/>
            <person name="Hughes K."/>
            <person name="Justo A."/>
            <person name="Karasinski D."/>
            <person name="Kautmanova I."/>
            <person name="Kiss B."/>
            <person name="Kocsube S."/>
            <person name="Kotiranta H."/>
            <person name="LaButti K.M."/>
            <person name="Lechner B.E."/>
            <person name="Liimatainen K."/>
            <person name="Lipzen A."/>
            <person name="Lukacs Z."/>
            <person name="Mihaltcheva S."/>
            <person name="Morgado L.N."/>
            <person name="Niskanen T."/>
            <person name="Noordeloos M.E."/>
            <person name="Ohm R.A."/>
            <person name="Ortiz-Santana B."/>
            <person name="Ovrebo C."/>
            <person name="Racz N."/>
            <person name="Riley R."/>
            <person name="Savchenko A."/>
            <person name="Shiryaev A."/>
            <person name="Soop K."/>
            <person name="Spirin V."/>
            <person name="Szebenyi C."/>
            <person name="Tomsovsky M."/>
            <person name="Tulloss R.E."/>
            <person name="Uehling J."/>
            <person name="Grigoriev I.V."/>
            <person name="Vagvolgyi C."/>
            <person name="Papp T."/>
            <person name="Martin F.M."/>
            <person name="Miettinen O."/>
            <person name="Hibbett D.S."/>
            <person name="Nagy L.G."/>
        </authorList>
    </citation>
    <scope>NUCLEOTIDE SEQUENCE [LARGE SCALE GENOMIC DNA]</scope>
    <source>
        <strain evidence="6 7">CBS 309.79</strain>
    </source>
</reference>
<dbReference type="InterPro" id="IPR017923">
    <property type="entry name" value="TFIIS_N"/>
</dbReference>
<protein>
    <recommendedName>
        <fullName evidence="5">TFIIS N-terminal domain-containing protein</fullName>
    </recommendedName>
</protein>
<sequence length="386" mass="43443">MAHQDNEQLERDIFGGSDSELSDEEDFNQRRKQSRRQDDEPAEAAEESSASDSDEYQDERAPSQAKRAKGTRKRRVPAGDGDESRPASKKRKRTKKSAGSPELTEEQLSEMTPEQARQATLDRRINEILKPKKANRPKKRKDEDDLDKFADEEVSKLKDAMNAAAEADEAAIHNKQPAYAKVKLLPEVMNTLRKAALAQSIVDNNLLGVVTRWLEPLPDKSLPSLNIQKEFFPVLKKMEFIDKDILKESKLGPIVIFYTKSKRVPADIRRIAEHLISSWSRPIIKRSASYRDRVVPLAESTTFVPGPGRGAEKLHSIMARAKETDKNRIKKNAVSIPIPEHRSYSVAPRRGVVGGGDSQSVAADGERRRRNADRLRSLARKVAPKT</sequence>
<comment type="similarity">
    <text evidence="2">Belongs to the IWS1 family.</text>
</comment>
<dbReference type="Pfam" id="PF08711">
    <property type="entry name" value="Med26"/>
    <property type="match status" value="1"/>
</dbReference>
<feature type="compositionally biased region" description="Basic and acidic residues" evidence="4">
    <location>
        <begin position="1"/>
        <end position="13"/>
    </location>
</feature>
<dbReference type="GO" id="GO:0005634">
    <property type="term" value="C:nucleus"/>
    <property type="evidence" value="ECO:0007669"/>
    <property type="project" value="UniProtKB-SubCell"/>
</dbReference>
<keyword evidence="7" id="KW-1185">Reference proteome</keyword>
<keyword evidence="3" id="KW-0539">Nucleus</keyword>
<dbReference type="PROSITE" id="PS51319">
    <property type="entry name" value="TFIIS_N"/>
    <property type="match status" value="1"/>
</dbReference>
<proteinExistence type="inferred from homology"/>
<evidence type="ECO:0000259" key="5">
    <source>
        <dbReference type="PROSITE" id="PS51319"/>
    </source>
</evidence>
<comment type="subcellular location">
    <subcellularLocation>
        <location evidence="3">Nucleus</location>
    </subcellularLocation>
</comment>
<dbReference type="InterPro" id="IPR051037">
    <property type="entry name" value="RNAPII_TF_IWS1"/>
</dbReference>
<dbReference type="AlphaFoldDB" id="A0A5C3QQ34"/>
<dbReference type="Gene3D" id="1.20.930.10">
    <property type="entry name" value="Conserved domain common to transcription factors TFIIS, elongin A, CRSP70"/>
    <property type="match status" value="1"/>
</dbReference>
<feature type="compositionally biased region" description="Basic residues" evidence="4">
    <location>
        <begin position="377"/>
        <end position="386"/>
    </location>
</feature>
<gene>
    <name evidence="6" type="ORF">BDV98DRAFT_525920</name>
</gene>
<dbReference type="STRING" id="1884261.A0A5C3QQ34"/>
<feature type="region of interest" description="Disordered" evidence="4">
    <location>
        <begin position="346"/>
        <end position="386"/>
    </location>
</feature>
<feature type="region of interest" description="Disordered" evidence="4">
    <location>
        <begin position="1"/>
        <end position="147"/>
    </location>
</feature>
<name>A0A5C3QQ34_9AGAR</name>
<dbReference type="Proteomes" id="UP000305067">
    <property type="component" value="Unassembled WGS sequence"/>
</dbReference>
<comment type="function">
    <text evidence="1">Transcription factor involved in RNA polymerase II transcription regulation. May function in both SPT15/TBP post-recruitment and recruitment steps of transcription.</text>
</comment>
<dbReference type="EMBL" id="ML178819">
    <property type="protein sequence ID" value="TFL04096.1"/>
    <property type="molecule type" value="Genomic_DNA"/>
</dbReference>
<feature type="compositionally biased region" description="Basic residues" evidence="4">
    <location>
        <begin position="87"/>
        <end position="96"/>
    </location>
</feature>
<evidence type="ECO:0000256" key="1">
    <source>
        <dbReference type="ARBA" id="ARBA00037349"/>
    </source>
</evidence>
<organism evidence="6 7">
    <name type="scientific">Pterulicium gracile</name>
    <dbReference type="NCBI Taxonomy" id="1884261"/>
    <lineage>
        <taxon>Eukaryota</taxon>
        <taxon>Fungi</taxon>
        <taxon>Dikarya</taxon>
        <taxon>Basidiomycota</taxon>
        <taxon>Agaricomycotina</taxon>
        <taxon>Agaricomycetes</taxon>
        <taxon>Agaricomycetidae</taxon>
        <taxon>Agaricales</taxon>
        <taxon>Pleurotineae</taxon>
        <taxon>Pterulaceae</taxon>
        <taxon>Pterulicium</taxon>
    </lineage>
</organism>
<accession>A0A5C3QQ34</accession>
<feature type="domain" description="TFIIS N-terminal" evidence="5">
    <location>
        <begin position="208"/>
        <end position="286"/>
    </location>
</feature>
<evidence type="ECO:0000256" key="3">
    <source>
        <dbReference type="PROSITE-ProRule" id="PRU00649"/>
    </source>
</evidence>
<dbReference type="InterPro" id="IPR035441">
    <property type="entry name" value="TFIIS/LEDGF_dom_sf"/>
</dbReference>
<feature type="compositionally biased region" description="Basic residues" evidence="4">
    <location>
        <begin position="66"/>
        <end position="76"/>
    </location>
</feature>
<evidence type="ECO:0000313" key="7">
    <source>
        <dbReference type="Proteomes" id="UP000305067"/>
    </source>
</evidence>
<evidence type="ECO:0000256" key="2">
    <source>
        <dbReference type="ARBA" id="ARBA00037992"/>
    </source>
</evidence>
<dbReference type="PANTHER" id="PTHR46010">
    <property type="entry name" value="PROTEIN IWS1 HOMOLOG"/>
    <property type="match status" value="1"/>
</dbReference>